<protein>
    <recommendedName>
        <fullName evidence="5">Bacillithiol biosynthesis cysteine-adding enzyme BshC</fullName>
    </recommendedName>
</protein>
<organism evidence="4">
    <name type="scientific">marine metagenome</name>
    <dbReference type="NCBI Taxonomy" id="408172"/>
    <lineage>
        <taxon>unclassified sequences</taxon>
        <taxon>metagenomes</taxon>
        <taxon>ecological metagenomes</taxon>
    </lineage>
</organism>
<evidence type="ECO:0000259" key="3">
    <source>
        <dbReference type="Pfam" id="PF24850"/>
    </source>
</evidence>
<gene>
    <name evidence="4" type="ORF">METZ01_LOCUS244500</name>
</gene>
<keyword evidence="1" id="KW-0436">Ligase</keyword>
<name>A0A382HWC2_9ZZZZ</name>
<dbReference type="Pfam" id="PF10079">
    <property type="entry name" value="Rossmann-like_BshC"/>
    <property type="match status" value="1"/>
</dbReference>
<dbReference type="AlphaFoldDB" id="A0A382HWC2"/>
<sequence>MVVKEINYKETSYFSPLFCDYMNNDPKLKSFYNLYPSIDNFKKQIDQKKSEYRDKNREILYDVIKQQYKEINCSNEFNSMLESIKEKNTFTVTTGHQLNLFTGPIYFLYKILTTINLCDELTQKYPKFNFIPVYWMATEDHDFKEINHFNFENSKIEWKSNQTGVVGEFLTSELTTIIEELKRIFPNNKNSTELISLFKNTYLKSDCLSNATRSFVHLLFRKYNLLIIDANHKDLKNSFKDFLKKEVKDSFIKKSSLSTLKKLEELDYKAQAHTRDVNLFYIEKNERKRIIKKRNHFLIEGSTNKLEQKHIVDAIENNPEKFSPNVLFRTMYQEYLLPNLCYIGGPAEISYWLQLKKSFESFKITFPILLNRNSVLLISSRQMKKLNKLNVNINDVFLNLDKLTTIKTNEFSELNIDFSELKNILKNQFKYLFDIASKTD</sequence>
<feature type="non-terminal residue" evidence="4">
    <location>
        <position position="440"/>
    </location>
</feature>
<feature type="domain" description="Bacillithiol biosynthesis BshC C-terminal coiled-coil" evidence="3">
    <location>
        <begin position="375"/>
        <end position="440"/>
    </location>
</feature>
<dbReference type="InterPro" id="IPR055399">
    <property type="entry name" value="CC_BshC"/>
</dbReference>
<evidence type="ECO:0000259" key="2">
    <source>
        <dbReference type="Pfam" id="PF10079"/>
    </source>
</evidence>
<dbReference type="NCBIfam" id="TIGR03998">
    <property type="entry name" value="thiol_BshC"/>
    <property type="match status" value="1"/>
</dbReference>
<evidence type="ECO:0000313" key="4">
    <source>
        <dbReference type="EMBL" id="SVB91646.1"/>
    </source>
</evidence>
<dbReference type="InterPro" id="IPR011199">
    <property type="entry name" value="Bacillithiol_biosynth_BshC"/>
</dbReference>
<evidence type="ECO:0000256" key="1">
    <source>
        <dbReference type="ARBA" id="ARBA00022598"/>
    </source>
</evidence>
<reference evidence="4" key="1">
    <citation type="submission" date="2018-05" db="EMBL/GenBank/DDBJ databases">
        <authorList>
            <person name="Lanie J.A."/>
            <person name="Ng W.-L."/>
            <person name="Kazmierczak K.M."/>
            <person name="Andrzejewski T.M."/>
            <person name="Davidsen T.M."/>
            <person name="Wayne K.J."/>
            <person name="Tettelin H."/>
            <person name="Glass J.I."/>
            <person name="Rusch D."/>
            <person name="Podicherti R."/>
            <person name="Tsui H.-C.T."/>
            <person name="Winkler M.E."/>
        </authorList>
    </citation>
    <scope>NUCLEOTIDE SEQUENCE</scope>
</reference>
<dbReference type="EMBL" id="UINC01063719">
    <property type="protein sequence ID" value="SVB91646.1"/>
    <property type="molecule type" value="Genomic_DNA"/>
</dbReference>
<dbReference type="InterPro" id="IPR055398">
    <property type="entry name" value="Rossmann-like_BshC"/>
</dbReference>
<dbReference type="Pfam" id="PF24850">
    <property type="entry name" value="CC_BshC"/>
    <property type="match status" value="1"/>
</dbReference>
<accession>A0A382HWC2</accession>
<proteinExistence type="predicted"/>
<dbReference type="GO" id="GO:0016874">
    <property type="term" value="F:ligase activity"/>
    <property type="evidence" value="ECO:0007669"/>
    <property type="project" value="UniProtKB-KW"/>
</dbReference>
<feature type="domain" description="Bacillithiol biosynthesis BshC N-terminal Rossmann-like" evidence="2">
    <location>
        <begin position="1"/>
        <end position="373"/>
    </location>
</feature>
<evidence type="ECO:0008006" key="5">
    <source>
        <dbReference type="Google" id="ProtNLM"/>
    </source>
</evidence>